<name>A0A8H4BJ32_MUCCL</name>
<dbReference type="AlphaFoldDB" id="A0A8H4BJ32"/>
<protein>
    <submittedName>
        <fullName evidence="2">Uncharacterized protein</fullName>
    </submittedName>
</protein>
<feature type="transmembrane region" description="Helical" evidence="1">
    <location>
        <begin position="51"/>
        <end position="76"/>
    </location>
</feature>
<proteinExistence type="predicted"/>
<keyword evidence="1" id="KW-0472">Membrane</keyword>
<accession>A0A8H4BJ32</accession>
<feature type="transmembrane region" description="Helical" evidence="1">
    <location>
        <begin position="12"/>
        <end position="31"/>
    </location>
</feature>
<dbReference type="EMBL" id="JAAECE010000004">
    <property type="protein sequence ID" value="KAF1802316.1"/>
    <property type="molecule type" value="Genomic_DNA"/>
</dbReference>
<reference evidence="2 3" key="1">
    <citation type="submission" date="2019-09" db="EMBL/GenBank/DDBJ databases">
        <authorList>
            <consortium name="DOE Joint Genome Institute"/>
            <person name="Mondo S.J."/>
            <person name="Navarro-Mendoza M.I."/>
            <person name="Perez-Arques C."/>
            <person name="Panchal S."/>
            <person name="Nicolas F.E."/>
            <person name="Ganguly P."/>
            <person name="Pangilinan J."/>
            <person name="Grigoriev I."/>
            <person name="Heitman J."/>
            <person name="Sanya K."/>
            <person name="Garre V."/>
        </authorList>
    </citation>
    <scope>NUCLEOTIDE SEQUENCE [LARGE SCALE GENOMIC DNA]</scope>
    <source>
        <strain evidence="2 3">MU402</strain>
    </source>
</reference>
<keyword evidence="1" id="KW-1133">Transmembrane helix</keyword>
<comment type="caution">
    <text evidence="2">The sequence shown here is derived from an EMBL/GenBank/DDBJ whole genome shotgun (WGS) entry which is preliminary data.</text>
</comment>
<sequence length="194" mass="21925">MPKANEKLPCGFIQAFAMLYIAMMSEGILLLEAINLHEFFPLKDHVPTSVYIQSYVVLTCNTITFCISITLFFYAYTIKPPDARKKMKIKRGMNANFMLTILSCLTRASIIGVYSSEEDRVLSNMVSFWGALNVAFSSLHMYLNRNICNANTEYDALKKNDNYDEEDPHIKSSPVFTDSFAMSPSSYGNTAKDT</sequence>
<organism evidence="2 3">
    <name type="scientific">Mucor circinelloides f. lusitanicus</name>
    <name type="common">Mucor racemosus var. lusitanicus</name>
    <dbReference type="NCBI Taxonomy" id="29924"/>
    <lineage>
        <taxon>Eukaryota</taxon>
        <taxon>Fungi</taxon>
        <taxon>Fungi incertae sedis</taxon>
        <taxon>Mucoromycota</taxon>
        <taxon>Mucoromycotina</taxon>
        <taxon>Mucoromycetes</taxon>
        <taxon>Mucorales</taxon>
        <taxon>Mucorineae</taxon>
        <taxon>Mucoraceae</taxon>
        <taxon>Mucor</taxon>
    </lineage>
</organism>
<evidence type="ECO:0000313" key="3">
    <source>
        <dbReference type="Proteomes" id="UP000469890"/>
    </source>
</evidence>
<evidence type="ECO:0000313" key="2">
    <source>
        <dbReference type="EMBL" id="KAF1802316.1"/>
    </source>
</evidence>
<keyword evidence="1" id="KW-0812">Transmembrane</keyword>
<evidence type="ECO:0000256" key="1">
    <source>
        <dbReference type="SAM" id="Phobius"/>
    </source>
</evidence>
<feature type="transmembrane region" description="Helical" evidence="1">
    <location>
        <begin position="97"/>
        <end position="115"/>
    </location>
</feature>
<gene>
    <name evidence="2" type="ORF">FB192DRAFT_1377460</name>
</gene>
<feature type="transmembrane region" description="Helical" evidence="1">
    <location>
        <begin position="121"/>
        <end position="143"/>
    </location>
</feature>
<dbReference type="Proteomes" id="UP000469890">
    <property type="component" value="Unassembled WGS sequence"/>
</dbReference>